<accession>A0ABZ0WN01</accession>
<dbReference type="PANTHER" id="PTHR43200">
    <property type="entry name" value="PHOSPHATASE"/>
    <property type="match status" value="1"/>
</dbReference>
<comment type="similarity">
    <text evidence="3">Belongs to the inositol monophosphatase superfamily.</text>
</comment>
<evidence type="ECO:0000256" key="6">
    <source>
        <dbReference type="ARBA" id="ARBA00022723"/>
    </source>
</evidence>
<keyword evidence="8" id="KW-0460">Magnesium</keyword>
<dbReference type="Proteomes" id="UP001325479">
    <property type="component" value="Chromosome"/>
</dbReference>
<evidence type="ECO:0000256" key="7">
    <source>
        <dbReference type="ARBA" id="ARBA00022801"/>
    </source>
</evidence>
<comment type="pathway">
    <text evidence="2">Amino-acid biosynthesis; L-histidine biosynthesis; L-histidine from 5-phospho-alpha-D-ribose 1-diphosphate: step 8/9.</text>
</comment>
<sequence length="277" mass="29453">MKAMTDPTDPTESALRYRRFAEEVLAETRRIALAQFRQPIDIQTKADESPVTLADRSVEAHIRARLGAAFPDHGIYGEEEGQQNLDARYVWVIDPIDGTRSFISGVPLWGTLLALLDAGRPVFGVIDAPALGERWIGTAEGCFASTGAGVGSGQGSRCTTSGCTTLAAANVSATSPDMFSGEEYAVFDALSRRARFRRFGGDCYSYAMLAAGHIDAVVEAGLAPYDYLAVVPVIEAAGGVVTDWKGRPLGMGSDGRVLAAATEALHREMLAYTASLA</sequence>
<dbReference type="PRINTS" id="PR00377">
    <property type="entry name" value="IMPHPHTASES"/>
</dbReference>
<evidence type="ECO:0000256" key="4">
    <source>
        <dbReference type="ARBA" id="ARBA00013085"/>
    </source>
</evidence>
<dbReference type="Gene3D" id="3.30.540.10">
    <property type="entry name" value="Fructose-1,6-Bisphosphatase, subunit A, domain 1"/>
    <property type="match status" value="1"/>
</dbReference>
<gene>
    <name evidence="12" type="primary">hisN</name>
    <name evidence="12" type="ORF">U0042_02805</name>
</gene>
<evidence type="ECO:0000256" key="2">
    <source>
        <dbReference type="ARBA" id="ARBA00004970"/>
    </source>
</evidence>
<keyword evidence="7 12" id="KW-0378">Hydrolase</keyword>
<organism evidence="12 13">
    <name type="scientific">Paraburkholderia kururiensis</name>
    <dbReference type="NCBI Taxonomy" id="984307"/>
    <lineage>
        <taxon>Bacteria</taxon>
        <taxon>Pseudomonadati</taxon>
        <taxon>Pseudomonadota</taxon>
        <taxon>Betaproteobacteria</taxon>
        <taxon>Burkholderiales</taxon>
        <taxon>Burkholderiaceae</taxon>
        <taxon>Paraburkholderia</taxon>
    </lineage>
</organism>
<dbReference type="EMBL" id="CP139965">
    <property type="protein sequence ID" value="WQD78655.1"/>
    <property type="molecule type" value="Genomic_DNA"/>
</dbReference>
<evidence type="ECO:0000256" key="3">
    <source>
        <dbReference type="ARBA" id="ARBA00009759"/>
    </source>
</evidence>
<dbReference type="PANTHER" id="PTHR43200:SF6">
    <property type="entry name" value="3'(2'),5'-BISPHOSPHATE NUCLEOTIDASE"/>
    <property type="match status" value="1"/>
</dbReference>
<dbReference type="PROSITE" id="PS00629">
    <property type="entry name" value="IMP_1"/>
    <property type="match status" value="1"/>
</dbReference>
<name>A0ABZ0WN01_9BURK</name>
<dbReference type="GO" id="GO:0004401">
    <property type="term" value="F:histidinol-phosphatase activity"/>
    <property type="evidence" value="ECO:0007669"/>
    <property type="project" value="UniProtKB-EC"/>
</dbReference>
<evidence type="ECO:0000256" key="8">
    <source>
        <dbReference type="ARBA" id="ARBA00022842"/>
    </source>
</evidence>
<evidence type="ECO:0000256" key="5">
    <source>
        <dbReference type="ARBA" id="ARBA00022605"/>
    </source>
</evidence>
<dbReference type="InterPro" id="IPR020583">
    <property type="entry name" value="Inositol_monoP_metal-BS"/>
</dbReference>
<dbReference type="RefSeq" id="WP_198665238.1">
    <property type="nucleotide sequence ID" value="NZ_CP139965.1"/>
</dbReference>
<dbReference type="InterPro" id="IPR000760">
    <property type="entry name" value="Inositol_monophosphatase-like"/>
</dbReference>
<reference evidence="12 13" key="1">
    <citation type="submission" date="2023-12" db="EMBL/GenBank/DDBJ databases">
        <title>Genome sequencing and assembly of bacterial species from a model synthetic community.</title>
        <authorList>
            <person name="Hogle S.L."/>
        </authorList>
    </citation>
    <scope>NUCLEOTIDE SEQUENCE [LARGE SCALE GENOMIC DNA]</scope>
    <source>
        <strain evidence="12 13">HAMBI 2494</strain>
    </source>
</reference>
<keyword evidence="5" id="KW-0028">Amino-acid biosynthesis</keyword>
<evidence type="ECO:0000256" key="9">
    <source>
        <dbReference type="ARBA" id="ARBA00023102"/>
    </source>
</evidence>
<dbReference type="CDD" id="cd01641">
    <property type="entry name" value="Bacterial_IMPase_like_1"/>
    <property type="match status" value="1"/>
</dbReference>
<keyword evidence="6" id="KW-0479">Metal-binding</keyword>
<keyword evidence="13" id="KW-1185">Reference proteome</keyword>
<evidence type="ECO:0000256" key="11">
    <source>
        <dbReference type="NCBIfam" id="TIGR02067"/>
    </source>
</evidence>
<evidence type="ECO:0000313" key="12">
    <source>
        <dbReference type="EMBL" id="WQD78655.1"/>
    </source>
</evidence>
<evidence type="ECO:0000256" key="10">
    <source>
        <dbReference type="ARBA" id="ARBA00049158"/>
    </source>
</evidence>
<dbReference type="SUPFAM" id="SSF56655">
    <property type="entry name" value="Carbohydrate phosphatase"/>
    <property type="match status" value="1"/>
</dbReference>
<evidence type="ECO:0000313" key="13">
    <source>
        <dbReference type="Proteomes" id="UP001325479"/>
    </source>
</evidence>
<evidence type="ECO:0000256" key="1">
    <source>
        <dbReference type="ARBA" id="ARBA00001946"/>
    </source>
</evidence>
<dbReference type="EC" id="3.1.3.15" evidence="4 11"/>
<comment type="catalytic activity">
    <reaction evidence="10">
        <text>L-histidinol phosphate + H2O = L-histidinol + phosphate</text>
        <dbReference type="Rhea" id="RHEA:14465"/>
        <dbReference type="ChEBI" id="CHEBI:15377"/>
        <dbReference type="ChEBI" id="CHEBI:43474"/>
        <dbReference type="ChEBI" id="CHEBI:57699"/>
        <dbReference type="ChEBI" id="CHEBI:57980"/>
        <dbReference type="EC" id="3.1.3.15"/>
    </reaction>
</comment>
<dbReference type="InterPro" id="IPR011809">
    <property type="entry name" value="His_9_proposed"/>
</dbReference>
<dbReference type="Pfam" id="PF00459">
    <property type="entry name" value="Inositol_P"/>
    <property type="match status" value="1"/>
</dbReference>
<dbReference type="Gene3D" id="3.40.190.80">
    <property type="match status" value="1"/>
</dbReference>
<proteinExistence type="inferred from homology"/>
<dbReference type="InterPro" id="IPR051090">
    <property type="entry name" value="Inositol_monoP_superfamily"/>
</dbReference>
<protein>
    <recommendedName>
        <fullName evidence="4 11">Histidinol-phosphatase</fullName>
        <ecNumber evidence="4 11">3.1.3.15</ecNumber>
    </recommendedName>
</protein>
<keyword evidence="9" id="KW-0368">Histidine biosynthesis</keyword>
<comment type="cofactor">
    <cofactor evidence="1">
        <name>Mg(2+)</name>
        <dbReference type="ChEBI" id="CHEBI:18420"/>
    </cofactor>
</comment>
<dbReference type="NCBIfam" id="TIGR02067">
    <property type="entry name" value="his_9_HisN"/>
    <property type="match status" value="1"/>
</dbReference>